<organism evidence="2 3">
    <name type="scientific">Rhodocytophaga aerolata</name>
    <dbReference type="NCBI Taxonomy" id="455078"/>
    <lineage>
        <taxon>Bacteria</taxon>
        <taxon>Pseudomonadati</taxon>
        <taxon>Bacteroidota</taxon>
        <taxon>Cytophagia</taxon>
        <taxon>Cytophagales</taxon>
        <taxon>Rhodocytophagaceae</taxon>
        <taxon>Rhodocytophaga</taxon>
    </lineage>
</organism>
<keyword evidence="3" id="KW-1185">Reference proteome</keyword>
<feature type="transmembrane region" description="Helical" evidence="1">
    <location>
        <begin position="349"/>
        <end position="370"/>
    </location>
</feature>
<reference evidence="2" key="1">
    <citation type="submission" date="2023-07" db="EMBL/GenBank/DDBJ databases">
        <title>The genome sequence of Rhodocytophaga aerolata KACC 12507.</title>
        <authorList>
            <person name="Zhang X."/>
        </authorList>
    </citation>
    <scope>NUCLEOTIDE SEQUENCE</scope>
    <source>
        <strain evidence="2">KACC 12507</strain>
    </source>
</reference>
<feature type="transmembrane region" description="Helical" evidence="1">
    <location>
        <begin position="310"/>
        <end position="328"/>
    </location>
</feature>
<feature type="transmembrane region" description="Helical" evidence="1">
    <location>
        <begin position="54"/>
        <end position="72"/>
    </location>
</feature>
<evidence type="ECO:0000313" key="2">
    <source>
        <dbReference type="EMBL" id="MDO1447846.1"/>
    </source>
</evidence>
<dbReference type="EMBL" id="JAUKPO010000008">
    <property type="protein sequence ID" value="MDO1447846.1"/>
    <property type="molecule type" value="Genomic_DNA"/>
</dbReference>
<comment type="caution">
    <text evidence="2">The sequence shown here is derived from an EMBL/GenBank/DDBJ whole genome shotgun (WGS) entry which is preliminary data.</text>
</comment>
<feature type="transmembrane region" description="Helical" evidence="1">
    <location>
        <begin position="251"/>
        <end position="273"/>
    </location>
</feature>
<feature type="transmembrane region" description="Helical" evidence="1">
    <location>
        <begin position="382"/>
        <end position="408"/>
    </location>
</feature>
<evidence type="ECO:0008006" key="4">
    <source>
        <dbReference type="Google" id="ProtNLM"/>
    </source>
</evidence>
<accession>A0ABT8R6X1</accession>
<sequence>MYTFIQIRQMFSGKQALQHDTANSLSKKIVSSYSIHSVPSDETESRNRISKKEYLIPGLITVVLIASCIIYSPKKFFWNDELFSYYFLSDSSFTHMWAAFHDKLNNTPPLYFLLGWGWSWVFGASELSLRLFSSLGISVACWFTWITLRRTFNFWSTSFAVLIIFCLSTLVLSQNAEARMYGLYLAVSAAGVWIYDLIGSKSQVSWKMLFLNALIHAAIVNTHLFGCLYSGAILLAFILNDWQTRQFRWKLYASVLFGWATFLLYIPALLIQADAGNPRTWMTVPYLRYVLDVLCFTAFTYDFISKSVLLKSAALLGLALIPGIVFLWGKRAIAEAKKNTAGTTIRYQAAGRLLLLAYLFLAVPIAMWVFSLTIRPAFWDRYLLPSVLAWPVLFASLFSLLSINLFNFHSILKKLGIYHFIYSAKFSILLVTLSGILLILPVYDSIKAYPKQMPGENDYQAGYAHLPIVVLFSHDFLERMYYSPQKERYHMVLDWEVAVDSTSGLIAPQFHKHLEAWKRNYPAVFGNNISYTEEFLSKHSQFLVVGFSWQCDPDKKLENGFCARWLNMRLANNPHYRVTTLKDIDYRRFYLVEKIK</sequence>
<name>A0ABT8R6X1_9BACT</name>
<feature type="transmembrane region" description="Helical" evidence="1">
    <location>
        <begin position="152"/>
        <end position="172"/>
    </location>
</feature>
<feature type="transmembrane region" description="Helical" evidence="1">
    <location>
        <begin position="127"/>
        <end position="145"/>
    </location>
</feature>
<proteinExistence type="predicted"/>
<feature type="transmembrane region" description="Helical" evidence="1">
    <location>
        <begin position="420"/>
        <end position="443"/>
    </location>
</feature>
<evidence type="ECO:0000313" key="3">
    <source>
        <dbReference type="Proteomes" id="UP001168528"/>
    </source>
</evidence>
<dbReference type="RefSeq" id="WP_302038649.1">
    <property type="nucleotide sequence ID" value="NZ_JAUKPO010000008.1"/>
</dbReference>
<gene>
    <name evidence="2" type="ORF">Q0590_16360</name>
</gene>
<evidence type="ECO:0000256" key="1">
    <source>
        <dbReference type="SAM" id="Phobius"/>
    </source>
</evidence>
<dbReference type="Proteomes" id="UP001168528">
    <property type="component" value="Unassembled WGS sequence"/>
</dbReference>
<feature type="transmembrane region" description="Helical" evidence="1">
    <location>
        <begin position="178"/>
        <end position="198"/>
    </location>
</feature>
<protein>
    <recommendedName>
        <fullName evidence="4">Glycosyltransferase RgtA/B/C/D-like domain-containing protein</fullName>
    </recommendedName>
</protein>
<keyword evidence="1" id="KW-1133">Transmembrane helix</keyword>
<keyword evidence="1" id="KW-0472">Membrane</keyword>
<keyword evidence="1" id="KW-0812">Transmembrane</keyword>
<feature type="transmembrane region" description="Helical" evidence="1">
    <location>
        <begin position="210"/>
        <end position="239"/>
    </location>
</feature>